<name>A0A2A3Z7L7_BREAU</name>
<dbReference type="AlphaFoldDB" id="A0A2A3Z7L7"/>
<comment type="caution">
    <text evidence="1">The sequence shown here is derived from an EMBL/GenBank/DDBJ whole genome shotgun (WGS) entry which is preliminary data.</text>
</comment>
<proteinExistence type="predicted"/>
<gene>
    <name evidence="1" type="ORF">CIK64_05035</name>
</gene>
<dbReference type="Proteomes" id="UP000217564">
    <property type="component" value="Unassembled WGS sequence"/>
</dbReference>
<protein>
    <submittedName>
        <fullName evidence="1">Uncharacterized protein</fullName>
    </submittedName>
</protein>
<organism evidence="1 2">
    <name type="scientific">Brevibacterium aurantiacum</name>
    <dbReference type="NCBI Taxonomy" id="273384"/>
    <lineage>
        <taxon>Bacteria</taxon>
        <taxon>Bacillati</taxon>
        <taxon>Actinomycetota</taxon>
        <taxon>Actinomycetes</taxon>
        <taxon>Micrococcales</taxon>
        <taxon>Brevibacteriaceae</taxon>
        <taxon>Brevibacterium</taxon>
    </lineage>
</organism>
<sequence>MVSTSCPFSEDLHIVSRSSVRDSFRVFSSASGRNGDRSGLLLVTSVLTRPRLQASPPTEWPVTVTSL</sequence>
<dbReference type="EMBL" id="NRGP01000007">
    <property type="protein sequence ID" value="PCC47499.1"/>
    <property type="molecule type" value="Genomic_DNA"/>
</dbReference>
<evidence type="ECO:0000313" key="1">
    <source>
        <dbReference type="EMBL" id="PCC47499.1"/>
    </source>
</evidence>
<evidence type="ECO:0000313" key="2">
    <source>
        <dbReference type="Proteomes" id="UP000217564"/>
    </source>
</evidence>
<reference evidence="1 2" key="1">
    <citation type="journal article" date="2017" name="Elife">
        <title>Extensive horizontal gene transfer in cheese-associated bacteria.</title>
        <authorList>
            <person name="Bonham K.S."/>
            <person name="Wolfe B.E."/>
            <person name="Dutton R.J."/>
        </authorList>
    </citation>
    <scope>NUCLEOTIDE SEQUENCE [LARGE SCALE GENOMIC DNA]</scope>
    <source>
        <strain evidence="1 2">947_7</strain>
    </source>
</reference>
<accession>A0A2A3Z7L7</accession>